<evidence type="ECO:0000256" key="1">
    <source>
        <dbReference type="SAM" id="MobiDB-lite"/>
    </source>
</evidence>
<dbReference type="EMBL" id="JAHFXF010000188">
    <property type="protein sequence ID" value="KAG9693620.1"/>
    <property type="molecule type" value="Genomic_DNA"/>
</dbReference>
<organism evidence="2 3">
    <name type="scientific">Aureobasidium melanogenum</name>
    <name type="common">Aureobasidium pullulans var. melanogenum</name>
    <dbReference type="NCBI Taxonomy" id="46634"/>
    <lineage>
        <taxon>Eukaryota</taxon>
        <taxon>Fungi</taxon>
        <taxon>Dikarya</taxon>
        <taxon>Ascomycota</taxon>
        <taxon>Pezizomycotina</taxon>
        <taxon>Dothideomycetes</taxon>
        <taxon>Dothideomycetidae</taxon>
        <taxon>Dothideales</taxon>
        <taxon>Saccotheciaceae</taxon>
        <taxon>Aureobasidium</taxon>
    </lineage>
</organism>
<feature type="non-terminal residue" evidence="2">
    <location>
        <position position="180"/>
    </location>
</feature>
<comment type="caution">
    <text evidence="2">The sequence shown here is derived from an EMBL/GenBank/DDBJ whole genome shotgun (WGS) entry which is preliminary data.</text>
</comment>
<feature type="region of interest" description="Disordered" evidence="1">
    <location>
        <begin position="1"/>
        <end position="99"/>
    </location>
</feature>
<protein>
    <submittedName>
        <fullName evidence="2">Uncharacterized protein</fullName>
    </submittedName>
</protein>
<gene>
    <name evidence="2" type="ORF">KCU76_g5852</name>
</gene>
<accession>A0A9P8JAM6</accession>
<evidence type="ECO:0000313" key="2">
    <source>
        <dbReference type="EMBL" id="KAG9693620.1"/>
    </source>
</evidence>
<feature type="compositionally biased region" description="Basic and acidic residues" evidence="1">
    <location>
        <begin position="15"/>
        <end position="32"/>
    </location>
</feature>
<sequence>MAVVKWGIDDPNNPRNKENPELAKQLEDERRSFVGTATRGAIRTNPDGTIMGSKSREEIVENEPELKDQAGAERSTSEANTDVSMTAASEDQHEPENLSAIEDFEGSLSPYSYVSYSSVSSADERVLPPGWLRGIMSDGSRIWYTAARFSGPIINETPTQVPENYVFNEQTQRWEPFYEL</sequence>
<name>A0A9P8JAM6_AURME</name>
<feature type="compositionally biased region" description="Polar residues" evidence="1">
    <location>
        <begin position="77"/>
        <end position="89"/>
    </location>
</feature>
<dbReference type="OrthoDB" id="3897188at2759"/>
<feature type="compositionally biased region" description="Basic and acidic residues" evidence="1">
    <location>
        <begin position="54"/>
        <end position="71"/>
    </location>
</feature>
<reference evidence="2" key="1">
    <citation type="journal article" date="2021" name="J Fungi (Basel)">
        <title>Virulence traits and population genomics of the black yeast Aureobasidium melanogenum.</title>
        <authorList>
            <person name="Cernosa A."/>
            <person name="Sun X."/>
            <person name="Gostincar C."/>
            <person name="Fang C."/>
            <person name="Gunde-Cimerman N."/>
            <person name="Song Z."/>
        </authorList>
    </citation>
    <scope>NUCLEOTIDE SEQUENCE</scope>
    <source>
        <strain evidence="2">EXF-9911</strain>
    </source>
</reference>
<reference evidence="2" key="2">
    <citation type="submission" date="2021-08" db="EMBL/GenBank/DDBJ databases">
        <authorList>
            <person name="Gostincar C."/>
            <person name="Sun X."/>
            <person name="Song Z."/>
            <person name="Gunde-Cimerman N."/>
        </authorList>
    </citation>
    <scope>NUCLEOTIDE SEQUENCE</scope>
    <source>
        <strain evidence="2">EXF-9911</strain>
    </source>
</reference>
<dbReference type="Proteomes" id="UP000779574">
    <property type="component" value="Unassembled WGS sequence"/>
</dbReference>
<proteinExistence type="predicted"/>
<dbReference type="AlphaFoldDB" id="A0A9P8JAM6"/>
<evidence type="ECO:0000313" key="3">
    <source>
        <dbReference type="Proteomes" id="UP000779574"/>
    </source>
</evidence>